<feature type="transmembrane region" description="Helical" evidence="16">
    <location>
        <begin position="53"/>
        <end position="71"/>
    </location>
</feature>
<organism evidence="20">
    <name type="scientific">Fejervarya cancrivora</name>
    <name type="common">Crab-eating frog</name>
    <name type="synonym">Rana cancrivora</name>
    <dbReference type="NCBI Taxonomy" id="111367"/>
    <lineage>
        <taxon>Eukaryota</taxon>
        <taxon>Metazoa</taxon>
        <taxon>Chordata</taxon>
        <taxon>Craniata</taxon>
        <taxon>Vertebrata</taxon>
        <taxon>Euteleostomi</taxon>
        <taxon>Amphibia</taxon>
        <taxon>Batrachia</taxon>
        <taxon>Anura</taxon>
        <taxon>Neobatrachia</taxon>
        <taxon>Ranoidea</taxon>
        <taxon>Dicroglossidae</taxon>
        <taxon>Dicroglossinae</taxon>
        <taxon>Fejervarya</taxon>
    </lineage>
</organism>
<accession>C3RXW0</accession>
<dbReference type="GeneID" id="7804446"/>
<evidence type="ECO:0000256" key="13">
    <source>
        <dbReference type="ARBA" id="ARBA00023128"/>
    </source>
</evidence>
<keyword evidence="5 16" id="KW-0813">Transport</keyword>
<evidence type="ECO:0000256" key="17">
    <source>
        <dbReference type="SAM" id="SignalP"/>
    </source>
</evidence>
<keyword evidence="7 16" id="KW-0812">Transmembrane</keyword>
<dbReference type="AlphaFoldDB" id="C3RXW0"/>
<reference evidence="20" key="1">
    <citation type="journal article" date="2009" name="Gene">
        <title>Complete nucleotide sequence and gene arrangement of the mitochondrial genome of the crab-eating frog Fejervarya cancrivora and evolutionary implications.</title>
        <authorList>
            <person name="Ren Z."/>
            <person name="Zhu B."/>
            <person name="Ma E."/>
            <person name="Wen J."/>
            <person name="Tu T."/>
            <person name="Cao Y."/>
            <person name="Hasegawa M."/>
            <person name="Zhong Y."/>
        </authorList>
    </citation>
    <scope>NUCLEOTIDE SEQUENCE</scope>
</reference>
<dbReference type="GO" id="GO:0008137">
    <property type="term" value="F:NADH dehydrogenase (ubiquinone) activity"/>
    <property type="evidence" value="ECO:0007669"/>
    <property type="project" value="UniProtKB-UniRule"/>
</dbReference>
<feature type="transmembrane region" description="Helical" evidence="16">
    <location>
        <begin position="218"/>
        <end position="235"/>
    </location>
</feature>
<evidence type="ECO:0000313" key="20">
    <source>
        <dbReference type="EMBL" id="ACD49892.1"/>
    </source>
</evidence>
<evidence type="ECO:0000256" key="9">
    <source>
        <dbReference type="ARBA" id="ARBA00022982"/>
    </source>
</evidence>
<protein>
    <recommendedName>
        <fullName evidence="4 16">NADH-ubiquinone oxidoreductase chain 4</fullName>
        <ecNumber evidence="3 16">7.1.1.2</ecNumber>
    </recommendedName>
</protein>
<evidence type="ECO:0000256" key="14">
    <source>
        <dbReference type="ARBA" id="ARBA00023136"/>
    </source>
</evidence>
<keyword evidence="14 16" id="KW-0472">Membrane</keyword>
<feature type="transmembrane region" description="Helical" evidence="16">
    <location>
        <begin position="255"/>
        <end position="274"/>
    </location>
</feature>
<keyword evidence="13 16" id="KW-0496">Mitochondrion</keyword>
<dbReference type="GO" id="GO:0048039">
    <property type="term" value="F:ubiquinone binding"/>
    <property type="evidence" value="ECO:0007669"/>
    <property type="project" value="TreeGrafter"/>
</dbReference>
<comment type="subcellular location">
    <subcellularLocation>
        <location evidence="1 16">Mitochondrion membrane</location>
        <topology evidence="1 16">Multi-pass membrane protein</topology>
    </subcellularLocation>
</comment>
<evidence type="ECO:0000256" key="8">
    <source>
        <dbReference type="ARBA" id="ARBA00022967"/>
    </source>
</evidence>
<evidence type="ECO:0000256" key="15">
    <source>
        <dbReference type="ARBA" id="ARBA00049551"/>
    </source>
</evidence>
<keyword evidence="10 16" id="KW-1133">Transmembrane helix</keyword>
<comment type="function">
    <text evidence="16">Core subunit of the mitochondrial membrane respiratory chain NADH dehydrogenase (Complex I) which catalyzes electron transfer from NADH through the respiratory chain, using ubiquinone as an electron acceptor. Essential for the catalytic activity and assembly of complex I.</text>
</comment>
<evidence type="ECO:0000256" key="2">
    <source>
        <dbReference type="ARBA" id="ARBA00009025"/>
    </source>
</evidence>
<dbReference type="InterPro" id="IPR001750">
    <property type="entry name" value="ND/Mrp_TM"/>
</dbReference>
<dbReference type="CTD" id="4538"/>
<evidence type="ECO:0000256" key="7">
    <source>
        <dbReference type="ARBA" id="ARBA00022692"/>
    </source>
</evidence>
<evidence type="ECO:0000256" key="3">
    <source>
        <dbReference type="ARBA" id="ARBA00012944"/>
    </source>
</evidence>
<dbReference type="GO" id="GO:0031966">
    <property type="term" value="C:mitochondrial membrane"/>
    <property type="evidence" value="ECO:0007669"/>
    <property type="project" value="UniProtKB-SubCell"/>
</dbReference>
<keyword evidence="12 16" id="KW-0830">Ubiquinone</keyword>
<feature type="transmembrane region" description="Helical" evidence="16">
    <location>
        <begin position="281"/>
        <end position="300"/>
    </location>
</feature>
<feature type="chain" id="PRO_5002930441" description="NADH-ubiquinone oxidoreductase chain 4" evidence="17">
    <location>
        <begin position="19"/>
        <end position="453"/>
    </location>
</feature>
<feature type="transmembrane region" description="Helical" evidence="16">
    <location>
        <begin position="306"/>
        <end position="326"/>
    </location>
</feature>
<keyword evidence="8" id="KW-1278">Translocase</keyword>
<evidence type="ECO:0000256" key="10">
    <source>
        <dbReference type="ARBA" id="ARBA00022989"/>
    </source>
</evidence>
<dbReference type="RefSeq" id="YP_002860207.1">
    <property type="nucleotide sequence ID" value="NC_012647.1"/>
</dbReference>
<dbReference type="GO" id="GO:0015990">
    <property type="term" value="P:electron transport coupled proton transport"/>
    <property type="evidence" value="ECO:0007669"/>
    <property type="project" value="TreeGrafter"/>
</dbReference>
<feature type="transmembrane region" description="Helical" evidence="16">
    <location>
        <begin position="114"/>
        <end position="131"/>
    </location>
</feature>
<evidence type="ECO:0000259" key="19">
    <source>
        <dbReference type="Pfam" id="PF01059"/>
    </source>
</evidence>
<dbReference type="PRINTS" id="PR01437">
    <property type="entry name" value="NUOXDRDTASE4"/>
</dbReference>
<dbReference type="Pfam" id="PF01059">
    <property type="entry name" value="Oxidored_q5_N"/>
    <property type="match status" value="1"/>
</dbReference>
<name>C3RXW0_FEJCA</name>
<dbReference type="InterPro" id="IPR000260">
    <property type="entry name" value="NADH4_N"/>
</dbReference>
<keyword evidence="9 16" id="KW-0249">Electron transport</keyword>
<feature type="domain" description="NADH:ubiquinone oxidoreductase chain 4 N-terminal" evidence="19">
    <location>
        <begin position="1"/>
        <end position="106"/>
    </location>
</feature>
<keyword evidence="6 16" id="KW-0679">Respiratory chain</keyword>
<evidence type="ECO:0000256" key="11">
    <source>
        <dbReference type="ARBA" id="ARBA00023027"/>
    </source>
</evidence>
<feature type="transmembrane region" description="Helical" evidence="16">
    <location>
        <begin position="386"/>
        <end position="409"/>
    </location>
</feature>
<dbReference type="GO" id="GO:0003954">
    <property type="term" value="F:NADH dehydrogenase activity"/>
    <property type="evidence" value="ECO:0007669"/>
    <property type="project" value="TreeGrafter"/>
</dbReference>
<dbReference type="GO" id="GO:0042773">
    <property type="term" value="P:ATP synthesis coupled electron transport"/>
    <property type="evidence" value="ECO:0007669"/>
    <property type="project" value="InterPro"/>
</dbReference>
<dbReference type="InterPro" id="IPR003918">
    <property type="entry name" value="NADH_UbQ_OxRdtase"/>
</dbReference>
<feature type="transmembrane region" description="Helical" evidence="16">
    <location>
        <begin position="186"/>
        <end position="206"/>
    </location>
</feature>
<evidence type="ECO:0000256" key="5">
    <source>
        <dbReference type="ARBA" id="ARBA00022448"/>
    </source>
</evidence>
<feature type="transmembrane region" description="Helical" evidence="16">
    <location>
        <begin position="143"/>
        <end position="166"/>
    </location>
</feature>
<comment type="similarity">
    <text evidence="2 16">Belongs to the complex I subunit 4 family.</text>
</comment>
<evidence type="ECO:0000256" key="16">
    <source>
        <dbReference type="RuleBase" id="RU003297"/>
    </source>
</evidence>
<sequence length="453" mass="50810">MLMITAAWLSILPTIAFAPSKNLWALCSAQGFFISYLSLAWFLFQNFNFSSTFFFIDYLSAPLATLTCWLFPLTLLASQSKMTLEPLDRQRSYILAMTYLQLTTLLAFTASDLMLFFIFFEASLIPTMIVITRWGSQERRLEAGLYITFYTMISAVPLVLWFSFFYVTLGTTSPILFYLTSAPLELVSPGIFWLLCNLAFLVKLPLYSLHLWLPKAHVEAPIAGSMILAGTLLKLGGYGMLRTAPLLSAVSFEQLLLLLSLSALGVIFTSMLCLRQTDLKALIAMSSVSHMNLIVLAVIINTPTSHSGALFMMIAHGFTSSAMFCLANVSYERTNSRALLLTRGSLIILPLASAWWIISILFNMAIPPSPNFTSEFLVFLSLIQWSPSILLIIMLNLLLTTAYTIHAFWTTQRGHFPSHLSTIYPLETRENVLFLLHILPLVYLALNPEIFSQ</sequence>
<dbReference type="EMBL" id="EU652694">
    <property type="protein sequence ID" value="ACD49892.1"/>
    <property type="molecule type" value="Genomic_DNA"/>
</dbReference>
<keyword evidence="17" id="KW-0732">Signal</keyword>
<feature type="signal peptide" evidence="17">
    <location>
        <begin position="1"/>
        <end position="18"/>
    </location>
</feature>
<dbReference type="EC" id="7.1.1.2" evidence="3 16"/>
<evidence type="ECO:0000256" key="1">
    <source>
        <dbReference type="ARBA" id="ARBA00004225"/>
    </source>
</evidence>
<gene>
    <name evidence="20" type="primary">ND4</name>
</gene>
<evidence type="ECO:0000256" key="6">
    <source>
        <dbReference type="ARBA" id="ARBA00022660"/>
    </source>
</evidence>
<feature type="domain" description="NADH:quinone oxidoreductase/Mrp antiporter transmembrane" evidence="18">
    <location>
        <begin position="110"/>
        <end position="397"/>
    </location>
</feature>
<proteinExistence type="inferred from homology"/>
<keyword evidence="11 16" id="KW-0520">NAD</keyword>
<evidence type="ECO:0000256" key="12">
    <source>
        <dbReference type="ARBA" id="ARBA00023075"/>
    </source>
</evidence>
<evidence type="ECO:0000259" key="18">
    <source>
        <dbReference type="Pfam" id="PF00361"/>
    </source>
</evidence>
<comment type="catalytic activity">
    <reaction evidence="15 16">
        <text>a ubiquinone + NADH + 5 H(+)(in) = a ubiquinol + NAD(+) + 4 H(+)(out)</text>
        <dbReference type="Rhea" id="RHEA:29091"/>
        <dbReference type="Rhea" id="RHEA-COMP:9565"/>
        <dbReference type="Rhea" id="RHEA-COMP:9566"/>
        <dbReference type="ChEBI" id="CHEBI:15378"/>
        <dbReference type="ChEBI" id="CHEBI:16389"/>
        <dbReference type="ChEBI" id="CHEBI:17976"/>
        <dbReference type="ChEBI" id="CHEBI:57540"/>
        <dbReference type="ChEBI" id="CHEBI:57945"/>
        <dbReference type="EC" id="7.1.1.2"/>
    </reaction>
</comment>
<feature type="transmembrane region" description="Helical" evidence="16">
    <location>
        <begin position="92"/>
        <end position="108"/>
    </location>
</feature>
<feature type="transmembrane region" description="Helical" evidence="16">
    <location>
        <begin position="346"/>
        <end position="366"/>
    </location>
</feature>
<dbReference type="Pfam" id="PF00361">
    <property type="entry name" value="Proton_antipo_M"/>
    <property type="match status" value="1"/>
</dbReference>
<evidence type="ECO:0000256" key="4">
    <source>
        <dbReference type="ARBA" id="ARBA00021006"/>
    </source>
</evidence>
<dbReference type="PANTHER" id="PTHR43507">
    <property type="entry name" value="NADH-UBIQUINONE OXIDOREDUCTASE CHAIN 4"/>
    <property type="match status" value="1"/>
</dbReference>
<dbReference type="PANTHER" id="PTHR43507:SF20">
    <property type="entry name" value="NADH-UBIQUINONE OXIDOREDUCTASE CHAIN 4"/>
    <property type="match status" value="1"/>
</dbReference>
<geneLocation type="mitochondrion" evidence="20"/>